<sequence length="102" mass="10501">MSPFQAGDGVLSVRVRLTPHGGRDSIDGIETLADGTAVLLARVRAAAQNGEANDALRALLAKAAGAPRSRVALKRGASSRIKLFEIDGEPAAIEARLRAATG</sequence>
<protein>
    <recommendedName>
        <fullName evidence="2">UPF0235 protein GCM10008171_14400</fullName>
    </recommendedName>
</protein>
<dbReference type="EMBL" id="BSFK01000007">
    <property type="protein sequence ID" value="GLK76186.1"/>
    <property type="molecule type" value="Genomic_DNA"/>
</dbReference>
<dbReference type="SUPFAM" id="SSF69786">
    <property type="entry name" value="YggU-like"/>
    <property type="match status" value="1"/>
</dbReference>
<reference evidence="3" key="2">
    <citation type="submission" date="2023-01" db="EMBL/GenBank/DDBJ databases">
        <authorList>
            <person name="Sun Q."/>
            <person name="Evtushenko L."/>
        </authorList>
    </citation>
    <scope>NUCLEOTIDE SEQUENCE</scope>
    <source>
        <strain evidence="3">VKM B-2555</strain>
    </source>
</reference>
<accession>A0A9W6JEM5</accession>
<dbReference type="SMART" id="SM01152">
    <property type="entry name" value="DUF167"/>
    <property type="match status" value="1"/>
</dbReference>
<comment type="caution">
    <text evidence="3">The sequence shown here is derived from an EMBL/GenBank/DDBJ whole genome shotgun (WGS) entry which is preliminary data.</text>
</comment>
<dbReference type="Proteomes" id="UP001143364">
    <property type="component" value="Unassembled WGS sequence"/>
</dbReference>
<keyword evidence="4" id="KW-1185">Reference proteome</keyword>
<comment type="similarity">
    <text evidence="1 2">Belongs to the UPF0235 family.</text>
</comment>
<organism evidence="3 4">
    <name type="scientific">Methylopila jiangsuensis</name>
    <dbReference type="NCBI Taxonomy" id="586230"/>
    <lineage>
        <taxon>Bacteria</taxon>
        <taxon>Pseudomonadati</taxon>
        <taxon>Pseudomonadota</taxon>
        <taxon>Alphaproteobacteria</taxon>
        <taxon>Hyphomicrobiales</taxon>
        <taxon>Methylopilaceae</taxon>
        <taxon>Methylopila</taxon>
    </lineage>
</organism>
<evidence type="ECO:0000256" key="1">
    <source>
        <dbReference type="ARBA" id="ARBA00010364"/>
    </source>
</evidence>
<reference evidence="3" key="1">
    <citation type="journal article" date="2014" name="Int. J. Syst. Evol. Microbiol.">
        <title>Complete genome sequence of Corynebacterium casei LMG S-19264T (=DSM 44701T), isolated from a smear-ripened cheese.</title>
        <authorList>
            <consortium name="US DOE Joint Genome Institute (JGI-PGF)"/>
            <person name="Walter F."/>
            <person name="Albersmeier A."/>
            <person name="Kalinowski J."/>
            <person name="Ruckert C."/>
        </authorList>
    </citation>
    <scope>NUCLEOTIDE SEQUENCE</scope>
    <source>
        <strain evidence="3">VKM B-2555</strain>
    </source>
</reference>
<dbReference type="NCBIfam" id="TIGR00251">
    <property type="entry name" value="DUF167 family protein"/>
    <property type="match status" value="1"/>
</dbReference>
<evidence type="ECO:0000313" key="4">
    <source>
        <dbReference type="Proteomes" id="UP001143364"/>
    </source>
</evidence>
<name>A0A9W6JEM5_9HYPH</name>
<dbReference type="RefSeq" id="WP_271204138.1">
    <property type="nucleotide sequence ID" value="NZ_BSFK01000007.1"/>
</dbReference>
<dbReference type="Gene3D" id="3.30.1200.10">
    <property type="entry name" value="YggU-like"/>
    <property type="match status" value="1"/>
</dbReference>
<gene>
    <name evidence="3" type="ORF">GCM10008171_14400</name>
</gene>
<dbReference type="HAMAP" id="MF_00634">
    <property type="entry name" value="UPF0235"/>
    <property type="match status" value="1"/>
</dbReference>
<dbReference type="InterPro" id="IPR036591">
    <property type="entry name" value="YggU-like_sf"/>
</dbReference>
<evidence type="ECO:0000256" key="2">
    <source>
        <dbReference type="HAMAP-Rule" id="MF_00634"/>
    </source>
</evidence>
<proteinExistence type="inferred from homology"/>
<dbReference type="Pfam" id="PF02594">
    <property type="entry name" value="DUF167"/>
    <property type="match status" value="1"/>
</dbReference>
<dbReference type="AlphaFoldDB" id="A0A9W6JEM5"/>
<evidence type="ECO:0000313" key="3">
    <source>
        <dbReference type="EMBL" id="GLK76186.1"/>
    </source>
</evidence>
<dbReference type="InterPro" id="IPR003746">
    <property type="entry name" value="DUF167"/>
</dbReference>